<protein>
    <submittedName>
        <fullName evidence="2">Uncharacterized protein</fullName>
    </submittedName>
</protein>
<accession>A0AAN7B387</accession>
<organism evidence="2 3">
    <name type="scientific">Rhypophila decipiens</name>
    <dbReference type="NCBI Taxonomy" id="261697"/>
    <lineage>
        <taxon>Eukaryota</taxon>
        <taxon>Fungi</taxon>
        <taxon>Dikarya</taxon>
        <taxon>Ascomycota</taxon>
        <taxon>Pezizomycotina</taxon>
        <taxon>Sordariomycetes</taxon>
        <taxon>Sordariomycetidae</taxon>
        <taxon>Sordariales</taxon>
        <taxon>Naviculisporaceae</taxon>
        <taxon>Rhypophila</taxon>
    </lineage>
</organism>
<gene>
    <name evidence="2" type="ORF">QBC37DRAFT_391853</name>
</gene>
<evidence type="ECO:0000256" key="1">
    <source>
        <dbReference type="SAM" id="MobiDB-lite"/>
    </source>
</evidence>
<dbReference type="Proteomes" id="UP001301769">
    <property type="component" value="Unassembled WGS sequence"/>
</dbReference>
<reference evidence="2" key="2">
    <citation type="submission" date="2023-05" db="EMBL/GenBank/DDBJ databases">
        <authorList>
            <consortium name="Lawrence Berkeley National Laboratory"/>
            <person name="Steindorff A."/>
            <person name="Hensen N."/>
            <person name="Bonometti L."/>
            <person name="Westerberg I."/>
            <person name="Brannstrom I.O."/>
            <person name="Guillou S."/>
            <person name="Cros-Aarteil S."/>
            <person name="Calhoun S."/>
            <person name="Haridas S."/>
            <person name="Kuo A."/>
            <person name="Mondo S."/>
            <person name="Pangilinan J."/>
            <person name="Riley R."/>
            <person name="Labutti K."/>
            <person name="Andreopoulos B."/>
            <person name="Lipzen A."/>
            <person name="Chen C."/>
            <person name="Yanf M."/>
            <person name="Daum C."/>
            <person name="Ng V."/>
            <person name="Clum A."/>
            <person name="Ohm R."/>
            <person name="Martin F."/>
            <person name="Silar P."/>
            <person name="Natvig D."/>
            <person name="Lalanne C."/>
            <person name="Gautier V."/>
            <person name="Ament-Velasquez S.L."/>
            <person name="Kruys A."/>
            <person name="Hutchinson M.I."/>
            <person name="Powell A.J."/>
            <person name="Barry K."/>
            <person name="Miller A.N."/>
            <person name="Grigoriev I.V."/>
            <person name="Debuchy R."/>
            <person name="Gladieux P."/>
            <person name="Thoren M.H."/>
            <person name="Johannesson H."/>
        </authorList>
    </citation>
    <scope>NUCLEOTIDE SEQUENCE</scope>
    <source>
        <strain evidence="2">PSN293</strain>
    </source>
</reference>
<reference evidence="2" key="1">
    <citation type="journal article" date="2023" name="Mol. Phylogenet. Evol.">
        <title>Genome-scale phylogeny and comparative genomics of the fungal order Sordariales.</title>
        <authorList>
            <person name="Hensen N."/>
            <person name="Bonometti L."/>
            <person name="Westerberg I."/>
            <person name="Brannstrom I.O."/>
            <person name="Guillou S."/>
            <person name="Cros-Aarteil S."/>
            <person name="Calhoun S."/>
            <person name="Haridas S."/>
            <person name="Kuo A."/>
            <person name="Mondo S."/>
            <person name="Pangilinan J."/>
            <person name="Riley R."/>
            <person name="LaButti K."/>
            <person name="Andreopoulos B."/>
            <person name="Lipzen A."/>
            <person name="Chen C."/>
            <person name="Yan M."/>
            <person name="Daum C."/>
            <person name="Ng V."/>
            <person name="Clum A."/>
            <person name="Steindorff A."/>
            <person name="Ohm R.A."/>
            <person name="Martin F."/>
            <person name="Silar P."/>
            <person name="Natvig D.O."/>
            <person name="Lalanne C."/>
            <person name="Gautier V."/>
            <person name="Ament-Velasquez S.L."/>
            <person name="Kruys A."/>
            <person name="Hutchinson M.I."/>
            <person name="Powell A.J."/>
            <person name="Barry K."/>
            <person name="Miller A.N."/>
            <person name="Grigoriev I.V."/>
            <person name="Debuchy R."/>
            <person name="Gladieux P."/>
            <person name="Hiltunen Thoren M."/>
            <person name="Johannesson H."/>
        </authorList>
    </citation>
    <scope>NUCLEOTIDE SEQUENCE</scope>
    <source>
        <strain evidence="2">PSN293</strain>
    </source>
</reference>
<feature type="region of interest" description="Disordered" evidence="1">
    <location>
        <begin position="1"/>
        <end position="27"/>
    </location>
</feature>
<proteinExistence type="predicted"/>
<evidence type="ECO:0000313" key="2">
    <source>
        <dbReference type="EMBL" id="KAK4208629.1"/>
    </source>
</evidence>
<sequence length="125" mass="13117">MPTPTSTLSPTTTSVIPSPSTTAPPVPGFTTPFTQPASCSPSLTKTVTVYSGYGATISKTLLLPDKSSPYYTDCLDPVNGQFSFSPAVCPKGWVAWWMGRTSAAETVGPSKYTSTAYCCARVFAS</sequence>
<dbReference type="EMBL" id="MU858235">
    <property type="protein sequence ID" value="KAK4208629.1"/>
    <property type="molecule type" value="Genomic_DNA"/>
</dbReference>
<evidence type="ECO:0000313" key="3">
    <source>
        <dbReference type="Proteomes" id="UP001301769"/>
    </source>
</evidence>
<comment type="caution">
    <text evidence="2">The sequence shown here is derived from an EMBL/GenBank/DDBJ whole genome shotgun (WGS) entry which is preliminary data.</text>
</comment>
<keyword evidence="3" id="KW-1185">Reference proteome</keyword>
<name>A0AAN7B387_9PEZI</name>
<dbReference type="AlphaFoldDB" id="A0AAN7B387"/>
<feature type="compositionally biased region" description="Low complexity" evidence="1">
    <location>
        <begin position="1"/>
        <end position="21"/>
    </location>
</feature>